<dbReference type="EMBL" id="LAZR01000355">
    <property type="protein sequence ID" value="KKN72788.1"/>
    <property type="molecule type" value="Genomic_DNA"/>
</dbReference>
<proteinExistence type="predicted"/>
<comment type="caution">
    <text evidence="1">The sequence shown here is derived from an EMBL/GenBank/DDBJ whole genome shotgun (WGS) entry which is preliminary data.</text>
</comment>
<organism evidence="1">
    <name type="scientific">marine sediment metagenome</name>
    <dbReference type="NCBI Taxonomy" id="412755"/>
    <lineage>
        <taxon>unclassified sequences</taxon>
        <taxon>metagenomes</taxon>
        <taxon>ecological metagenomes</taxon>
    </lineage>
</organism>
<gene>
    <name evidence="1" type="ORF">LCGC14_0407550</name>
</gene>
<sequence length="145" mass="16213">MKTVTGIRTVVKFFNNGQPQGGGTIGGKPKIHNHLITRTLGKLGVIDSKWEPTDESPKDGTFWLVEILRETSPSKAQGVFVLAPIRPVEVGEVQKLSPGMYDEESDEGTVIITPKLREDFYWMLPLSLRKSMTNVNAVVVKYLWE</sequence>
<evidence type="ECO:0000313" key="1">
    <source>
        <dbReference type="EMBL" id="KKN72788.1"/>
    </source>
</evidence>
<accession>A0A0F9W443</accession>
<protein>
    <submittedName>
        <fullName evidence="1">Uncharacterized protein</fullName>
    </submittedName>
</protein>
<name>A0A0F9W443_9ZZZZ</name>
<dbReference type="AlphaFoldDB" id="A0A0F9W443"/>
<reference evidence="1" key="1">
    <citation type="journal article" date="2015" name="Nature">
        <title>Complex archaea that bridge the gap between prokaryotes and eukaryotes.</title>
        <authorList>
            <person name="Spang A."/>
            <person name="Saw J.H."/>
            <person name="Jorgensen S.L."/>
            <person name="Zaremba-Niedzwiedzka K."/>
            <person name="Martijn J."/>
            <person name="Lind A.E."/>
            <person name="van Eijk R."/>
            <person name="Schleper C."/>
            <person name="Guy L."/>
            <person name="Ettema T.J."/>
        </authorList>
    </citation>
    <scope>NUCLEOTIDE SEQUENCE</scope>
</reference>